<protein>
    <submittedName>
        <fullName evidence="2">EAL domain, c-di-GMP-specific phosphodiesterase class I (Or its enzymatically inactive variant)</fullName>
    </submittedName>
</protein>
<feature type="domain" description="EAL" evidence="1">
    <location>
        <begin position="7"/>
        <end position="254"/>
    </location>
</feature>
<dbReference type="RefSeq" id="WP_197675052.1">
    <property type="nucleotide sequence ID" value="NZ_LT629787.1"/>
</dbReference>
<dbReference type="PROSITE" id="PS50883">
    <property type="entry name" value="EAL"/>
    <property type="match status" value="1"/>
</dbReference>
<evidence type="ECO:0000313" key="2">
    <source>
        <dbReference type="EMBL" id="SDT93750.1"/>
    </source>
</evidence>
<dbReference type="SUPFAM" id="SSF141868">
    <property type="entry name" value="EAL domain-like"/>
    <property type="match status" value="1"/>
</dbReference>
<dbReference type="Gene3D" id="3.20.20.450">
    <property type="entry name" value="EAL domain"/>
    <property type="match status" value="1"/>
</dbReference>
<dbReference type="Proteomes" id="UP000243924">
    <property type="component" value="Chromosome I"/>
</dbReference>
<dbReference type="InterPro" id="IPR050706">
    <property type="entry name" value="Cyclic-di-GMP_PDE-like"/>
</dbReference>
<evidence type="ECO:0000313" key="3">
    <source>
        <dbReference type="Proteomes" id="UP000243924"/>
    </source>
</evidence>
<dbReference type="InterPro" id="IPR001633">
    <property type="entry name" value="EAL_dom"/>
</dbReference>
<evidence type="ECO:0000259" key="1">
    <source>
        <dbReference type="PROSITE" id="PS50883"/>
    </source>
</evidence>
<gene>
    <name evidence="2" type="ORF">SAMN05216210_0662</name>
</gene>
<reference evidence="3" key="1">
    <citation type="submission" date="2016-10" db="EMBL/GenBank/DDBJ databases">
        <authorList>
            <person name="Varghese N."/>
            <person name="Submissions S."/>
        </authorList>
    </citation>
    <scope>NUCLEOTIDE SEQUENCE [LARGE SCALE GENOMIC DNA]</scope>
    <source>
        <strain evidence="3">CECT 8338</strain>
    </source>
</reference>
<dbReference type="GO" id="GO:0071111">
    <property type="term" value="F:cyclic-guanylate-specific phosphodiesterase activity"/>
    <property type="evidence" value="ECO:0007669"/>
    <property type="project" value="InterPro"/>
</dbReference>
<sequence length="254" mass="28254">MNRDNPTVPPCNACRDGEGLDFDITMAFQPIVDLRDRSIFAYEALVRGTDGSGAGSILSRVNETNRYAFDQTCRVTAVKLAAELNVPCFISINFLPNAVYQAATCIRATLEAARQFNFPTNRLIFEITENEELVDKNHLKSIMTEYKRQGFKTAIDDFGAGYSGLNLLAEFQPDIIKLDMALVRDINQDKVRQAIVQGILGVCKTLEIDVIAEGVETRAELDLLNNLGVNLFQGYLLAKPGFKHLPEVNWPAYA</sequence>
<dbReference type="EMBL" id="LT629787">
    <property type="protein sequence ID" value="SDT93750.1"/>
    <property type="molecule type" value="Genomic_DNA"/>
</dbReference>
<name>A0A1H2EF82_9GAMM</name>
<dbReference type="SMART" id="SM00052">
    <property type="entry name" value="EAL"/>
    <property type="match status" value="1"/>
</dbReference>
<proteinExistence type="predicted"/>
<dbReference type="InterPro" id="IPR035919">
    <property type="entry name" value="EAL_sf"/>
</dbReference>
<dbReference type="PANTHER" id="PTHR33121:SF15">
    <property type="entry name" value="BLUE LIGHT- AND TEMPERATURE-REGULATED ANTIREPRESSOR BLUF"/>
    <property type="match status" value="1"/>
</dbReference>
<dbReference type="Pfam" id="PF00563">
    <property type="entry name" value="EAL"/>
    <property type="match status" value="1"/>
</dbReference>
<dbReference type="STRING" id="1434072.SAMN05216210_0662"/>
<dbReference type="AlphaFoldDB" id="A0A1H2EF82"/>
<dbReference type="PANTHER" id="PTHR33121">
    <property type="entry name" value="CYCLIC DI-GMP PHOSPHODIESTERASE PDEF"/>
    <property type="match status" value="1"/>
</dbReference>
<accession>A0A1H2EF82</accession>
<organism evidence="2 3">
    <name type="scientific">Halopseudomonas salegens</name>
    <dbReference type="NCBI Taxonomy" id="1434072"/>
    <lineage>
        <taxon>Bacteria</taxon>
        <taxon>Pseudomonadati</taxon>
        <taxon>Pseudomonadota</taxon>
        <taxon>Gammaproteobacteria</taxon>
        <taxon>Pseudomonadales</taxon>
        <taxon>Pseudomonadaceae</taxon>
        <taxon>Halopseudomonas</taxon>
    </lineage>
</organism>
<dbReference type="CDD" id="cd01948">
    <property type="entry name" value="EAL"/>
    <property type="match status" value="1"/>
</dbReference>
<keyword evidence="3" id="KW-1185">Reference proteome</keyword>